<evidence type="ECO:0000259" key="10">
    <source>
        <dbReference type="Pfam" id="PF07715"/>
    </source>
</evidence>
<dbReference type="GO" id="GO:0009279">
    <property type="term" value="C:cell outer membrane"/>
    <property type="evidence" value="ECO:0007669"/>
    <property type="project" value="UniProtKB-SubCell"/>
</dbReference>
<dbReference type="InterPro" id="IPR039426">
    <property type="entry name" value="TonB-dep_rcpt-like"/>
</dbReference>
<keyword evidence="4" id="KW-0812">Transmembrane</keyword>
<dbReference type="PANTHER" id="PTHR30069:SF36">
    <property type="entry name" value="BLL6948 PROTEIN"/>
    <property type="match status" value="1"/>
</dbReference>
<keyword evidence="11" id="KW-0675">Receptor</keyword>
<keyword evidence="6 8" id="KW-0472">Membrane</keyword>
<feature type="domain" description="TonB-dependent receptor plug" evidence="10">
    <location>
        <begin position="74"/>
        <end position="177"/>
    </location>
</feature>
<evidence type="ECO:0000256" key="1">
    <source>
        <dbReference type="ARBA" id="ARBA00004571"/>
    </source>
</evidence>
<evidence type="ECO:0000259" key="9">
    <source>
        <dbReference type="Pfam" id="PF00593"/>
    </source>
</evidence>
<name>A0A6J4MYK9_9BACT</name>
<organism evidence="11">
    <name type="scientific">uncultured Gemmatimonadota bacterium</name>
    <dbReference type="NCBI Taxonomy" id="203437"/>
    <lineage>
        <taxon>Bacteria</taxon>
        <taxon>Pseudomonadati</taxon>
        <taxon>Gemmatimonadota</taxon>
        <taxon>environmental samples</taxon>
    </lineage>
</organism>
<protein>
    <submittedName>
        <fullName evidence="11">Outer membrane receptor proteins, mostly Fe transport</fullName>
    </submittedName>
</protein>
<dbReference type="GO" id="GO:0015344">
    <property type="term" value="F:siderophore uptake transmembrane transporter activity"/>
    <property type="evidence" value="ECO:0007669"/>
    <property type="project" value="TreeGrafter"/>
</dbReference>
<evidence type="ECO:0000256" key="4">
    <source>
        <dbReference type="ARBA" id="ARBA00022692"/>
    </source>
</evidence>
<dbReference type="InterPro" id="IPR000531">
    <property type="entry name" value="Beta-barrel_TonB"/>
</dbReference>
<dbReference type="InterPro" id="IPR037066">
    <property type="entry name" value="Plug_dom_sf"/>
</dbReference>
<dbReference type="Pfam" id="PF00593">
    <property type="entry name" value="TonB_dep_Rec_b-barrel"/>
    <property type="match status" value="1"/>
</dbReference>
<evidence type="ECO:0000256" key="7">
    <source>
        <dbReference type="ARBA" id="ARBA00023237"/>
    </source>
</evidence>
<feature type="non-terminal residue" evidence="11">
    <location>
        <position position="511"/>
    </location>
</feature>
<gene>
    <name evidence="11" type="ORF">AVDCRST_MAG89-4714</name>
</gene>
<dbReference type="EMBL" id="CADCTV010000993">
    <property type="protein sequence ID" value="CAA9372518.1"/>
    <property type="molecule type" value="Genomic_DNA"/>
</dbReference>
<sequence>MIEAQAGTHERAHRLRRAIVLAALMGIGGAGGADAQTQPARRDTAAAPVVMDTIRVTGRIDDLIGIAGTASEGYVGAADLRARPITREGELLETVPGVIVTQHSGEGKANQYFVRGFNLDHGTDFQTRIEGMPVNMPTHGHGQGWTDLNFLIPELVDHLEYKLGVYHAELGDFGSAGGAVFHLVRRLDRPFATVSGGQNGLARVAAGASAPMGGGDFLAAAEAKSYDGPWEMGQDLRKLSGVARYSWERGPSRFSLLGMAYRSRWNATDQIPARAVASGLVGRYGQIEEDDGGNSERFSLAGSWSRTLPGAVQQVQVYGIHSGLDLYSNFTYYLDDPAQGDQFNQVDRRSVLGIDAKHAQDVRGLGAAHLLSVGLQARTDGIGGLGLHRTRAQTRIATVREDRVRQTATGVFLEADSRWSSRFRTVLGVRADGYAFDVESDRAENSGRRAAGILSPKASLVFSPSRRTELYLSGGYGFHSNDARGTTISVDPISGDPAARVDPLVRSRGAE</sequence>
<evidence type="ECO:0000256" key="6">
    <source>
        <dbReference type="ARBA" id="ARBA00023136"/>
    </source>
</evidence>
<keyword evidence="3" id="KW-1134">Transmembrane beta strand</keyword>
<dbReference type="SUPFAM" id="SSF56935">
    <property type="entry name" value="Porins"/>
    <property type="match status" value="1"/>
</dbReference>
<dbReference type="Gene3D" id="2.170.130.10">
    <property type="entry name" value="TonB-dependent receptor, plug domain"/>
    <property type="match status" value="1"/>
</dbReference>
<evidence type="ECO:0000313" key="11">
    <source>
        <dbReference type="EMBL" id="CAA9372518.1"/>
    </source>
</evidence>
<reference evidence="11" key="1">
    <citation type="submission" date="2020-02" db="EMBL/GenBank/DDBJ databases">
        <authorList>
            <person name="Meier V. D."/>
        </authorList>
    </citation>
    <scope>NUCLEOTIDE SEQUENCE</scope>
    <source>
        <strain evidence="11">AVDCRST_MAG89</strain>
    </source>
</reference>
<comment type="similarity">
    <text evidence="8">Belongs to the TonB-dependent receptor family.</text>
</comment>
<dbReference type="InterPro" id="IPR012910">
    <property type="entry name" value="Plug_dom"/>
</dbReference>
<accession>A0A6J4MYK9</accession>
<proteinExistence type="inferred from homology"/>
<keyword evidence="7" id="KW-0998">Cell outer membrane</keyword>
<dbReference type="PANTHER" id="PTHR30069">
    <property type="entry name" value="TONB-DEPENDENT OUTER MEMBRANE RECEPTOR"/>
    <property type="match status" value="1"/>
</dbReference>
<keyword evidence="2" id="KW-0813">Transport</keyword>
<evidence type="ECO:0000256" key="8">
    <source>
        <dbReference type="RuleBase" id="RU003357"/>
    </source>
</evidence>
<evidence type="ECO:0000256" key="2">
    <source>
        <dbReference type="ARBA" id="ARBA00022448"/>
    </source>
</evidence>
<evidence type="ECO:0000256" key="3">
    <source>
        <dbReference type="ARBA" id="ARBA00022452"/>
    </source>
</evidence>
<comment type="subcellular location">
    <subcellularLocation>
        <location evidence="1">Cell outer membrane</location>
        <topology evidence="1">Multi-pass membrane protein</topology>
    </subcellularLocation>
</comment>
<dbReference type="Gene3D" id="2.40.170.20">
    <property type="entry name" value="TonB-dependent receptor, beta-barrel domain"/>
    <property type="match status" value="1"/>
</dbReference>
<dbReference type="Pfam" id="PF07715">
    <property type="entry name" value="Plug"/>
    <property type="match status" value="1"/>
</dbReference>
<keyword evidence="5 8" id="KW-0798">TonB box</keyword>
<dbReference type="GO" id="GO:0044718">
    <property type="term" value="P:siderophore transmembrane transport"/>
    <property type="evidence" value="ECO:0007669"/>
    <property type="project" value="TreeGrafter"/>
</dbReference>
<feature type="domain" description="TonB-dependent receptor-like beta-barrel" evidence="9">
    <location>
        <begin position="255"/>
        <end position="481"/>
    </location>
</feature>
<evidence type="ECO:0000256" key="5">
    <source>
        <dbReference type="ARBA" id="ARBA00023077"/>
    </source>
</evidence>
<dbReference type="InterPro" id="IPR036942">
    <property type="entry name" value="Beta-barrel_TonB_sf"/>
</dbReference>
<dbReference type="AlphaFoldDB" id="A0A6J4MYK9"/>